<dbReference type="Gene3D" id="1.10.1220.10">
    <property type="entry name" value="Met repressor-like"/>
    <property type="match status" value="1"/>
</dbReference>
<gene>
    <name evidence="2" type="ORF">ABID37_001223</name>
</gene>
<name>A0ABV2MW29_9HYPH</name>
<keyword evidence="3" id="KW-1185">Reference proteome</keyword>
<evidence type="ECO:0008006" key="4">
    <source>
        <dbReference type="Google" id="ProtNLM"/>
    </source>
</evidence>
<evidence type="ECO:0000313" key="3">
    <source>
        <dbReference type="Proteomes" id="UP001549076"/>
    </source>
</evidence>
<dbReference type="RefSeq" id="WP_354193279.1">
    <property type="nucleotide sequence ID" value="NZ_JBEPML010000003.1"/>
</dbReference>
<protein>
    <recommendedName>
        <fullName evidence="4">Ribbon-helix-helix protein, CopG family</fullName>
    </recommendedName>
</protein>
<evidence type="ECO:0000256" key="1">
    <source>
        <dbReference type="SAM" id="MobiDB-lite"/>
    </source>
</evidence>
<evidence type="ECO:0000313" key="2">
    <source>
        <dbReference type="EMBL" id="MET3791020.1"/>
    </source>
</evidence>
<dbReference type="Proteomes" id="UP001549076">
    <property type="component" value="Unassembled WGS sequence"/>
</dbReference>
<reference evidence="2 3" key="1">
    <citation type="submission" date="2024-06" db="EMBL/GenBank/DDBJ databases">
        <title>Genomic Encyclopedia of Type Strains, Phase IV (KMG-IV): sequencing the most valuable type-strain genomes for metagenomic binning, comparative biology and taxonomic classification.</title>
        <authorList>
            <person name="Goeker M."/>
        </authorList>
    </citation>
    <scope>NUCLEOTIDE SEQUENCE [LARGE SCALE GENOMIC DNA]</scope>
    <source>
        <strain evidence="2 3">DSM 27865</strain>
    </source>
</reference>
<proteinExistence type="predicted"/>
<organism evidence="2 3">
    <name type="scientific">Aquamicrobium terrae</name>
    <dbReference type="NCBI Taxonomy" id="1324945"/>
    <lineage>
        <taxon>Bacteria</taxon>
        <taxon>Pseudomonadati</taxon>
        <taxon>Pseudomonadota</taxon>
        <taxon>Alphaproteobacteria</taxon>
        <taxon>Hyphomicrobiales</taxon>
        <taxon>Phyllobacteriaceae</taxon>
        <taxon>Aquamicrobium</taxon>
    </lineage>
</organism>
<dbReference type="InterPro" id="IPR013321">
    <property type="entry name" value="Arc_rbn_hlx_hlx"/>
</dbReference>
<comment type="caution">
    <text evidence="2">The sequence shown here is derived from an EMBL/GenBank/DDBJ whole genome shotgun (WGS) entry which is preliminary data.</text>
</comment>
<dbReference type="EMBL" id="JBEPML010000003">
    <property type="protein sequence ID" value="MET3791020.1"/>
    <property type="molecule type" value="Genomic_DNA"/>
</dbReference>
<accession>A0ABV2MW29</accession>
<sequence length="161" mass="17983">MRERLSLTLPSDLLVRLNDLADRRRLSRSAVAEAAIASFLSPDAQDMREAAFTRRLDRLSRQTARLERDMRLTADTLALFIRHWLTVTPQLPPEENAVAQTRGLKRFDGFVQTLGLRLQQGNSFLSEIPDDIGTSPAKENDSGRESGSIRDAAAGPPWRNG</sequence>
<feature type="compositionally biased region" description="Basic and acidic residues" evidence="1">
    <location>
        <begin position="138"/>
        <end position="148"/>
    </location>
</feature>
<feature type="region of interest" description="Disordered" evidence="1">
    <location>
        <begin position="127"/>
        <end position="161"/>
    </location>
</feature>